<proteinExistence type="predicted"/>
<keyword evidence="2" id="KW-1133">Transmembrane helix</keyword>
<sequence>MANTTTGPGTTGGSGDSDDNDLIGWLASHGVFDEDSPAATDRSGEASAAATSPEPEAGTRLRVVAGTSADGDRDAPASGPGSDAAEQHDAGQEDDHDSDVDSPAVEEVPASWEDLLQEVASPSSPESGSAQTPRRRPLPRRRLSTARPARVSGPPPSAGADDDAGAGGGRGGRGVMIAAGAVVVLALAAAVVAGRSFMGGDQTPVAAAPDPSEMTQPASTPAAPPTTSTPVKNKGLPPNDQPVFAGTCPADAGGELIGPSQKSARAAFAAFQSEYYARNADGVRALISDQDRAWRDQDWPKFLSQLPEGATWCVTMGPDTGMGSFTATVDQTAGGTTDTFKYQVKAVMGDGNRWFIKHLDAI</sequence>
<dbReference type="Proteomes" id="UP000276526">
    <property type="component" value="Unassembled WGS sequence"/>
</dbReference>
<evidence type="ECO:0000313" key="4">
    <source>
        <dbReference type="EMBL" id="RRO85733.1"/>
    </source>
</evidence>
<dbReference type="Pfam" id="PF26527">
    <property type="entry name" value="DUF8176"/>
    <property type="match status" value="1"/>
</dbReference>
<accession>A0A426PWI0</accession>
<dbReference type="EMBL" id="PQNK01000018">
    <property type="protein sequence ID" value="RRO85733.1"/>
    <property type="molecule type" value="Genomic_DNA"/>
</dbReference>
<name>A0A426PWI0_9CORY</name>
<feature type="compositionally biased region" description="Polar residues" evidence="1">
    <location>
        <begin position="120"/>
        <end position="131"/>
    </location>
</feature>
<evidence type="ECO:0000256" key="1">
    <source>
        <dbReference type="SAM" id="MobiDB-lite"/>
    </source>
</evidence>
<organism evidence="4 5">
    <name type="scientific">Corynebacterium bovis</name>
    <dbReference type="NCBI Taxonomy" id="36808"/>
    <lineage>
        <taxon>Bacteria</taxon>
        <taxon>Bacillati</taxon>
        <taxon>Actinomycetota</taxon>
        <taxon>Actinomycetes</taxon>
        <taxon>Mycobacteriales</taxon>
        <taxon>Corynebacteriaceae</taxon>
        <taxon>Corynebacterium</taxon>
    </lineage>
</organism>
<protein>
    <recommendedName>
        <fullName evidence="3">DUF8176 domain-containing protein</fullName>
    </recommendedName>
</protein>
<dbReference type="RefSeq" id="WP_125175261.1">
    <property type="nucleotide sequence ID" value="NZ_JAUKFU010000001.1"/>
</dbReference>
<feature type="domain" description="DUF8176" evidence="3">
    <location>
        <begin position="260"/>
        <end position="357"/>
    </location>
</feature>
<feature type="transmembrane region" description="Helical" evidence="2">
    <location>
        <begin position="175"/>
        <end position="194"/>
    </location>
</feature>
<keyword evidence="2" id="KW-0812">Transmembrane</keyword>
<feature type="compositionally biased region" description="Low complexity" evidence="1">
    <location>
        <begin position="45"/>
        <end position="58"/>
    </location>
</feature>
<feature type="compositionally biased region" description="Low complexity" evidence="1">
    <location>
        <begin position="215"/>
        <end position="230"/>
    </location>
</feature>
<dbReference type="AlphaFoldDB" id="A0A426PWI0"/>
<keyword evidence="2" id="KW-0472">Membrane</keyword>
<gene>
    <name evidence="4" type="ORF">CXF48_09790</name>
</gene>
<feature type="region of interest" description="Disordered" evidence="1">
    <location>
        <begin position="203"/>
        <end position="250"/>
    </location>
</feature>
<dbReference type="InterPro" id="IPR058489">
    <property type="entry name" value="DUF8176"/>
</dbReference>
<feature type="region of interest" description="Disordered" evidence="1">
    <location>
        <begin position="1"/>
        <end position="168"/>
    </location>
</feature>
<evidence type="ECO:0000313" key="5">
    <source>
        <dbReference type="Proteomes" id="UP000276526"/>
    </source>
</evidence>
<evidence type="ECO:0000256" key="2">
    <source>
        <dbReference type="SAM" id="Phobius"/>
    </source>
</evidence>
<feature type="compositionally biased region" description="Basic residues" evidence="1">
    <location>
        <begin position="133"/>
        <end position="144"/>
    </location>
</feature>
<comment type="caution">
    <text evidence="4">The sequence shown here is derived from an EMBL/GenBank/DDBJ whole genome shotgun (WGS) entry which is preliminary data.</text>
</comment>
<reference evidence="4 5" key="1">
    <citation type="submission" date="2018-01" db="EMBL/GenBank/DDBJ databases">
        <title>Twenty Corynebacterium bovis Genomes.</title>
        <authorList>
            <person name="Gulvik C.A."/>
        </authorList>
    </citation>
    <scope>NUCLEOTIDE SEQUENCE [LARGE SCALE GENOMIC DNA]</scope>
    <source>
        <strain evidence="4 5">F6900</strain>
    </source>
</reference>
<evidence type="ECO:0000259" key="3">
    <source>
        <dbReference type="Pfam" id="PF26527"/>
    </source>
</evidence>